<protein>
    <recommendedName>
        <fullName evidence="4">UspA domain-containing protein</fullName>
    </recommendedName>
</protein>
<dbReference type="STRING" id="1758178.GCA_001550095_02868"/>
<dbReference type="KEGG" id="ceh:CEW89_03935"/>
<dbReference type="RefSeq" id="WP_096804973.1">
    <property type="nucleotide sequence ID" value="NZ_CP022196.1"/>
</dbReference>
<dbReference type="OrthoDB" id="5564966at2"/>
<comment type="similarity">
    <text evidence="1">Belongs to the universal stress protein A family.</text>
</comment>
<dbReference type="InterPro" id="IPR006016">
    <property type="entry name" value="UspA"/>
</dbReference>
<dbReference type="PANTHER" id="PTHR46268:SF27">
    <property type="entry name" value="UNIVERSAL STRESS PROTEIN RV2623"/>
    <property type="match status" value="1"/>
</dbReference>
<dbReference type="AlphaFoldDB" id="A0A291G8B7"/>
<sequence length="275" mass="29273">MINRILVASDLSSRSDRAVERAVQLAQEHGGKIILMHVVDEDLPATVVARMRQTAGEVLGAVAQSEHAPESTEIVVETGDPVLTIAEMAEALDVDLVVLGVHKPRPFWDMFSGTTMERLVRALHRPVLLVQGPVTGPYTSVLCGIDLSPSCLAAGRTALSLAPKAKVATFHAVHVPYQGMIARDASEKQLAPFVKDARARLDGWWDSAAIPAGLPKPEVTPASVHDAHAAAMTQSGADLFALGAHGRMPLSPSLLGGFTEEQIRDPQSDLLVVRG</sequence>
<dbReference type="CDD" id="cd00293">
    <property type="entry name" value="USP-like"/>
    <property type="match status" value="1"/>
</dbReference>
<dbReference type="EMBL" id="CP022196">
    <property type="protein sequence ID" value="ATG46783.1"/>
    <property type="molecule type" value="Genomic_DNA"/>
</dbReference>
<dbReference type="PRINTS" id="PR01438">
    <property type="entry name" value="UNVRSLSTRESS"/>
</dbReference>
<evidence type="ECO:0000313" key="5">
    <source>
        <dbReference type="EMBL" id="ATG46783.1"/>
    </source>
</evidence>
<dbReference type="InterPro" id="IPR006015">
    <property type="entry name" value="Universal_stress_UspA"/>
</dbReference>
<proteinExistence type="inferred from homology"/>
<keyword evidence="3" id="KW-0067">ATP-binding</keyword>
<dbReference type="PANTHER" id="PTHR46268">
    <property type="entry name" value="STRESS RESPONSE PROTEIN NHAX"/>
    <property type="match status" value="1"/>
</dbReference>
<gene>
    <name evidence="5" type="ORF">CEW89_03935</name>
</gene>
<evidence type="ECO:0000256" key="3">
    <source>
        <dbReference type="ARBA" id="ARBA00022840"/>
    </source>
</evidence>
<dbReference type="GO" id="GO:0005524">
    <property type="term" value="F:ATP binding"/>
    <property type="evidence" value="ECO:0007669"/>
    <property type="project" value="UniProtKB-KW"/>
</dbReference>
<organism evidence="5 6">
    <name type="scientific">Celeribacter ethanolicus</name>
    <dbReference type="NCBI Taxonomy" id="1758178"/>
    <lineage>
        <taxon>Bacteria</taxon>
        <taxon>Pseudomonadati</taxon>
        <taxon>Pseudomonadota</taxon>
        <taxon>Alphaproteobacteria</taxon>
        <taxon>Rhodobacterales</taxon>
        <taxon>Roseobacteraceae</taxon>
        <taxon>Celeribacter</taxon>
    </lineage>
</organism>
<dbReference type="SUPFAM" id="SSF52402">
    <property type="entry name" value="Adenine nucleotide alpha hydrolases-like"/>
    <property type="match status" value="2"/>
</dbReference>
<feature type="domain" description="UspA" evidence="4">
    <location>
        <begin position="1"/>
        <end position="130"/>
    </location>
</feature>
<name>A0A291G8B7_9RHOB</name>
<reference evidence="5 6" key="1">
    <citation type="submission" date="2017-06" db="EMBL/GenBank/DDBJ databases">
        <title>Celeribacter sp. TSPH2 complete genome sequence.</title>
        <authorList>
            <person name="Woo J.-H."/>
            <person name="Kim H.-S."/>
        </authorList>
    </citation>
    <scope>NUCLEOTIDE SEQUENCE [LARGE SCALE GENOMIC DNA]</scope>
    <source>
        <strain evidence="5 6">TSPH2</strain>
    </source>
</reference>
<dbReference type="InterPro" id="IPR014729">
    <property type="entry name" value="Rossmann-like_a/b/a_fold"/>
</dbReference>
<evidence type="ECO:0000256" key="1">
    <source>
        <dbReference type="ARBA" id="ARBA00008791"/>
    </source>
</evidence>
<dbReference type="Pfam" id="PF00582">
    <property type="entry name" value="Usp"/>
    <property type="match status" value="2"/>
</dbReference>
<accession>A0A291G8B7</accession>
<evidence type="ECO:0000259" key="4">
    <source>
        <dbReference type="Pfam" id="PF00582"/>
    </source>
</evidence>
<feature type="domain" description="UspA" evidence="4">
    <location>
        <begin position="138"/>
        <end position="274"/>
    </location>
</feature>
<dbReference type="Gene3D" id="3.40.50.620">
    <property type="entry name" value="HUPs"/>
    <property type="match status" value="2"/>
</dbReference>
<evidence type="ECO:0000313" key="6">
    <source>
        <dbReference type="Proteomes" id="UP000217935"/>
    </source>
</evidence>
<evidence type="ECO:0000256" key="2">
    <source>
        <dbReference type="ARBA" id="ARBA00022741"/>
    </source>
</evidence>
<keyword evidence="6" id="KW-1185">Reference proteome</keyword>
<dbReference type="Proteomes" id="UP000217935">
    <property type="component" value="Chromosome"/>
</dbReference>
<keyword evidence="2" id="KW-0547">Nucleotide-binding</keyword>